<organism evidence="1 2">
    <name type="scientific">Hypsibius exemplaris</name>
    <name type="common">Freshwater tardigrade</name>
    <dbReference type="NCBI Taxonomy" id="2072580"/>
    <lineage>
        <taxon>Eukaryota</taxon>
        <taxon>Metazoa</taxon>
        <taxon>Ecdysozoa</taxon>
        <taxon>Tardigrada</taxon>
        <taxon>Eutardigrada</taxon>
        <taxon>Parachela</taxon>
        <taxon>Hypsibioidea</taxon>
        <taxon>Hypsibiidae</taxon>
        <taxon>Hypsibius</taxon>
    </lineage>
</organism>
<protein>
    <submittedName>
        <fullName evidence="1">Uncharacterized protein</fullName>
    </submittedName>
</protein>
<dbReference type="EMBL" id="MTYJ01000078">
    <property type="protein sequence ID" value="OQV16123.1"/>
    <property type="molecule type" value="Genomic_DNA"/>
</dbReference>
<accession>A0A1W0WLX3</accession>
<sequence>MADEGKPERHIDTWSKELDELQNALVNTNSSAIPLSNSPLPYFERGPDELLQVPDHANLPPWTQKDRKELAKNVPAELLCRHSNFERDDQKPA</sequence>
<reference evidence="2" key="1">
    <citation type="submission" date="2017-01" db="EMBL/GenBank/DDBJ databases">
        <title>Comparative genomics of anhydrobiosis in the tardigrade Hypsibius dujardini.</title>
        <authorList>
            <person name="Yoshida Y."/>
            <person name="Koutsovoulos G."/>
            <person name="Laetsch D."/>
            <person name="Stevens L."/>
            <person name="Kumar S."/>
            <person name="Horikawa D."/>
            <person name="Ishino K."/>
            <person name="Komine S."/>
            <person name="Tomita M."/>
            <person name="Blaxter M."/>
            <person name="Arakawa K."/>
        </authorList>
    </citation>
    <scope>NUCLEOTIDE SEQUENCE [LARGE SCALE GENOMIC DNA]</scope>
    <source>
        <strain evidence="2">Z151</strain>
    </source>
</reference>
<gene>
    <name evidence="1" type="ORF">BV898_09758</name>
</gene>
<evidence type="ECO:0000313" key="2">
    <source>
        <dbReference type="Proteomes" id="UP000192578"/>
    </source>
</evidence>
<evidence type="ECO:0000313" key="1">
    <source>
        <dbReference type="EMBL" id="OQV16123.1"/>
    </source>
</evidence>
<keyword evidence="2" id="KW-1185">Reference proteome</keyword>
<proteinExistence type="predicted"/>
<dbReference type="AlphaFoldDB" id="A0A1W0WLX3"/>
<comment type="caution">
    <text evidence="1">The sequence shown here is derived from an EMBL/GenBank/DDBJ whole genome shotgun (WGS) entry which is preliminary data.</text>
</comment>
<dbReference type="Proteomes" id="UP000192578">
    <property type="component" value="Unassembled WGS sequence"/>
</dbReference>
<name>A0A1W0WLX3_HYPEX</name>